<dbReference type="RefSeq" id="NP_494059.1">
    <property type="nucleotide sequence ID" value="NM_061658.2"/>
</dbReference>
<evidence type="ECO:0000313" key="3">
    <source>
        <dbReference type="Proteomes" id="UP000001940"/>
    </source>
</evidence>
<name>O16746_CAEEL</name>
<sequence>MSEEVIKFTSPRKQVKEEFKLIDTQKIADVRIQWFGKFTKNREKIMFCWKFFPGDKLQNEGIDFLVGHIKAYPHPTYNDFEPFEFDFNVNGAEHKETREYEYLTKNDWCCATYECELTPFRLYGNMFGASTKHDGVLVVEKKKLNVSKAFLSYHSDFFSDLFSREAHSKDIPIEGVTYFEFGLLISCIHPDHTVFPNDETVSKLLSLADRFSMRAVYRMVEHHLLHSSSNMGIREVIKTADQYGMKELMEKSISRITSTEKVMDLIQSAEFPELSAETKAKLMDCMAKMMR</sequence>
<dbReference type="PANTHER" id="PTHR22744">
    <property type="entry name" value="HELIX LOOP HELIX PROTEIN 21-RELATED"/>
    <property type="match status" value="1"/>
</dbReference>
<proteinExistence type="evidence at protein level"/>
<organism evidence="2 3">
    <name type="scientific">Caenorhabditis elegans</name>
    <dbReference type="NCBI Taxonomy" id="6239"/>
    <lineage>
        <taxon>Eukaryota</taxon>
        <taxon>Metazoa</taxon>
        <taxon>Ecdysozoa</taxon>
        <taxon>Nematoda</taxon>
        <taxon>Chromadorea</taxon>
        <taxon>Rhabditida</taxon>
        <taxon>Rhabditina</taxon>
        <taxon>Rhabditomorpha</taxon>
        <taxon>Rhabditoidea</taxon>
        <taxon>Rhabditidae</taxon>
        <taxon>Peloderinae</taxon>
        <taxon>Caenorhabditis</taxon>
    </lineage>
</organism>
<dbReference type="SMART" id="SM00225">
    <property type="entry name" value="BTB"/>
    <property type="match status" value="1"/>
</dbReference>
<dbReference type="GeneID" id="185768"/>
<dbReference type="InterPro" id="IPR011333">
    <property type="entry name" value="SKP1/BTB/POZ_sf"/>
</dbReference>
<evidence type="ECO:0007829" key="5">
    <source>
        <dbReference type="PeptideAtlas" id="O16746"/>
    </source>
</evidence>
<feature type="domain" description="BTB" evidence="1">
    <location>
        <begin position="133"/>
        <end position="197"/>
    </location>
</feature>
<reference evidence="2 3" key="1">
    <citation type="journal article" date="1998" name="Science">
        <title>Genome sequence of the nematode C. elegans: a platform for investigating biology.</title>
        <authorList>
            <consortium name="The C. elegans sequencing consortium"/>
            <person name="Sulson J.E."/>
            <person name="Waterston R."/>
        </authorList>
    </citation>
    <scope>NUCLEOTIDE SEQUENCE [LARGE SCALE GENOMIC DNA]</scope>
    <source>
        <strain evidence="2 3">Bristol N2</strain>
    </source>
</reference>
<dbReference type="SMR" id="O16746"/>
<dbReference type="OrthoDB" id="6156804at2759"/>
<dbReference type="Gene3D" id="3.30.710.10">
    <property type="entry name" value="Potassium Channel Kv1.1, Chain A"/>
    <property type="match status" value="1"/>
</dbReference>
<dbReference type="PROSITE" id="PS50097">
    <property type="entry name" value="BTB"/>
    <property type="match status" value="1"/>
</dbReference>
<dbReference type="Proteomes" id="UP000001940">
    <property type="component" value="Chromosome II"/>
</dbReference>
<evidence type="ECO:0000313" key="2">
    <source>
        <dbReference type="EMBL" id="CCD71253.1"/>
    </source>
</evidence>
<dbReference type="PeptideAtlas" id="O16746"/>
<dbReference type="PhylomeDB" id="O16746"/>
<dbReference type="HOGENOM" id="CLU_036654_0_1_1"/>
<dbReference type="Pfam" id="PF00651">
    <property type="entry name" value="BTB"/>
    <property type="match status" value="1"/>
</dbReference>
<evidence type="ECO:0000259" key="1">
    <source>
        <dbReference type="PROSITE" id="PS50097"/>
    </source>
</evidence>
<dbReference type="SUPFAM" id="SSF54695">
    <property type="entry name" value="POZ domain"/>
    <property type="match status" value="1"/>
</dbReference>
<dbReference type="WormBase" id="F45C12.4">
    <property type="protein sequence ID" value="CE10442"/>
    <property type="gene ID" value="WBGene00018435"/>
    <property type="gene designation" value="btb-9"/>
</dbReference>
<dbReference type="eggNOG" id="ENOG502RFNH">
    <property type="taxonomic scope" value="Eukaryota"/>
</dbReference>
<dbReference type="EMBL" id="BX284602">
    <property type="protein sequence ID" value="CCD71253.1"/>
    <property type="molecule type" value="Genomic_DNA"/>
</dbReference>
<dbReference type="PANTHER" id="PTHR22744:SF14">
    <property type="entry name" value="BTB DOMAIN-CONTAINING PROTEIN-RELATED"/>
    <property type="match status" value="1"/>
</dbReference>
<dbReference type="InParanoid" id="O16746"/>
<dbReference type="PIR" id="T32106">
    <property type="entry name" value="T32106"/>
</dbReference>
<evidence type="ECO:0000313" key="4">
    <source>
        <dbReference type="WormBase" id="F45C12.4"/>
    </source>
</evidence>
<accession>O16746</accession>
<dbReference type="KEGG" id="cel:CELE_F45C12.4"/>
<dbReference type="Bgee" id="WBGene00018435">
    <property type="expression patterns" value="Expressed in adult organism and 2 other cell types or tissues"/>
</dbReference>
<dbReference type="PaxDb" id="6239-F45C12.4"/>
<dbReference type="FunCoup" id="O16746">
    <property type="interactions" value="14"/>
</dbReference>
<protein>
    <submittedName>
        <fullName evidence="2">BTB domain-containing protein</fullName>
    </submittedName>
</protein>
<keyword evidence="3" id="KW-1185">Reference proteome</keyword>
<dbReference type="InterPro" id="IPR000210">
    <property type="entry name" value="BTB/POZ_dom"/>
</dbReference>
<dbReference type="AGR" id="WB:WBGene00018435"/>
<dbReference type="UCSC" id="F45C12.4">
    <property type="organism name" value="c. elegans"/>
</dbReference>
<dbReference type="CTD" id="185768"/>
<gene>
    <name evidence="2 4" type="primary">btb-9</name>
    <name evidence="2" type="ORF">CELE_F45C12.4</name>
    <name evidence="4" type="ORF">F45C12.4</name>
</gene>
<dbReference type="OMA" id="ETREYEY"/>
<dbReference type="AlphaFoldDB" id="O16746"/>
<keyword evidence="5" id="KW-1267">Proteomics identification</keyword>